<evidence type="ECO:0000256" key="2">
    <source>
        <dbReference type="ARBA" id="ARBA00022694"/>
    </source>
</evidence>
<protein>
    <recommendedName>
        <fullName evidence="5">Pseudouridine synthase I TruA alpha/beta domain-containing protein</fullName>
    </recommendedName>
</protein>
<dbReference type="AlphaFoldDB" id="A0A8H7BY29"/>
<gene>
    <name evidence="6" type="ORF">Agabi119p4_11492</name>
</gene>
<evidence type="ECO:0000259" key="5">
    <source>
        <dbReference type="Pfam" id="PF01416"/>
    </source>
</evidence>
<organism evidence="6 7">
    <name type="scientific">Agaricus bisporus var. burnettii</name>
    <dbReference type="NCBI Taxonomy" id="192524"/>
    <lineage>
        <taxon>Eukaryota</taxon>
        <taxon>Fungi</taxon>
        <taxon>Dikarya</taxon>
        <taxon>Basidiomycota</taxon>
        <taxon>Agaricomycotina</taxon>
        <taxon>Agaricomycetes</taxon>
        <taxon>Agaricomycetidae</taxon>
        <taxon>Agaricales</taxon>
        <taxon>Agaricineae</taxon>
        <taxon>Agaricaceae</taxon>
        <taxon>Agaricus</taxon>
    </lineage>
</organism>
<sequence length="538" mass="60444">MTTNQRSADYSAWSREQLIERLIALEGPKLVKESRPSVSPASVIPVPPRKHNENQNTIPPPTNIIRPPSKEFNFSNHPKRKIALRFCYSGWEYGGLAYQTGPTQLPTVEAVLFEAFAKARLIDRDGGMEGCGWEKCGRTDKGVSAAGQVISLWLRSAVGSVEEEQGKGKGTEIGLVNPVEEGSTNQHQDSGVPGLSEDFGTLDLSELGSPIAATTILQDSSSKSRHELDYVGILNRLLPPTIRILAWAPVAENFSARFSCKYRHYKYFFSSHLLDISAMREAATHLIGEHDFRNLCKVDAQKQITMFRRNILRADIEPVVDPSGNNDEGMFVFNLVGSAFLYHQVRHIMAILFLVGTGLEEPSLVTKLMNAFDGAENRDLAICETRLEVLDRKPEYQMADALPLMLWDCAYAEEDVKWRTGTLEPSAQDHNHDTDEHSRRCGLGTESNLYLQLHSIWNRSRIYNVLDGHFLRAAEAHHRPPTSPLPLITGTSLNDPSSLNYPLGGGTYKRVQKYVPVLTRNRLDTVEMINERFRRYRL</sequence>
<dbReference type="InterPro" id="IPR020097">
    <property type="entry name" value="PsdUridine_synth_TruA_a/b_dom"/>
</dbReference>
<dbReference type="GO" id="GO:0005737">
    <property type="term" value="C:cytoplasm"/>
    <property type="evidence" value="ECO:0007669"/>
    <property type="project" value="TreeGrafter"/>
</dbReference>
<dbReference type="Gene3D" id="3.30.70.580">
    <property type="entry name" value="Pseudouridine synthase I, catalytic domain, N-terminal subdomain"/>
    <property type="match status" value="1"/>
</dbReference>
<dbReference type="GO" id="GO:1990481">
    <property type="term" value="P:mRNA pseudouridine synthesis"/>
    <property type="evidence" value="ECO:0007669"/>
    <property type="project" value="TreeGrafter"/>
</dbReference>
<comment type="caution">
    <text evidence="6">The sequence shown here is derived from an EMBL/GenBank/DDBJ whole genome shotgun (WGS) entry which is preliminary data.</text>
</comment>
<dbReference type="EMBL" id="JABXXO010000016">
    <property type="protein sequence ID" value="KAF7759797.1"/>
    <property type="molecule type" value="Genomic_DNA"/>
</dbReference>
<evidence type="ECO:0000256" key="1">
    <source>
        <dbReference type="ARBA" id="ARBA00009375"/>
    </source>
</evidence>
<reference evidence="6 7" key="1">
    <citation type="journal article" name="Sci. Rep.">
        <title>Telomere-to-telomere assembled and centromere annotated genomes of the two main subspecies of the button mushroom Agaricus bisporus reveal especially polymorphic chromosome ends.</title>
        <authorList>
            <person name="Sonnenberg A.S.M."/>
            <person name="Sedaghat-Telgerd N."/>
            <person name="Lavrijssen B."/>
            <person name="Ohm R.A."/>
            <person name="Hendrickx P.M."/>
            <person name="Scholtmeijer K."/>
            <person name="Baars J.J.P."/>
            <person name="van Peer A."/>
        </authorList>
    </citation>
    <scope>NUCLEOTIDE SEQUENCE [LARGE SCALE GENOMIC DNA]</scope>
    <source>
        <strain evidence="6 7">H119_p4</strain>
    </source>
</reference>
<accession>A0A8H7BY29</accession>
<feature type="region of interest" description="Disordered" evidence="4">
    <location>
        <begin position="35"/>
        <end position="64"/>
    </location>
</feature>
<keyword evidence="3" id="KW-0413">Isomerase</keyword>
<dbReference type="GO" id="GO:0003723">
    <property type="term" value="F:RNA binding"/>
    <property type="evidence" value="ECO:0007669"/>
    <property type="project" value="InterPro"/>
</dbReference>
<dbReference type="GO" id="GO:0009982">
    <property type="term" value="F:pseudouridine synthase activity"/>
    <property type="evidence" value="ECO:0007669"/>
    <property type="project" value="InterPro"/>
</dbReference>
<evidence type="ECO:0000313" key="7">
    <source>
        <dbReference type="Proteomes" id="UP000629468"/>
    </source>
</evidence>
<evidence type="ECO:0000256" key="3">
    <source>
        <dbReference type="ARBA" id="ARBA00023235"/>
    </source>
</evidence>
<comment type="similarity">
    <text evidence="1">Belongs to the tRNA pseudouridine synthase TruA family.</text>
</comment>
<dbReference type="Proteomes" id="UP000629468">
    <property type="component" value="Unassembled WGS sequence"/>
</dbReference>
<proteinExistence type="inferred from homology"/>
<dbReference type="GO" id="GO:0005634">
    <property type="term" value="C:nucleus"/>
    <property type="evidence" value="ECO:0007669"/>
    <property type="project" value="TreeGrafter"/>
</dbReference>
<dbReference type="SUPFAM" id="SSF55120">
    <property type="entry name" value="Pseudouridine synthase"/>
    <property type="match status" value="1"/>
</dbReference>
<dbReference type="GO" id="GO:0031119">
    <property type="term" value="P:tRNA pseudouridine synthesis"/>
    <property type="evidence" value="ECO:0007669"/>
    <property type="project" value="TreeGrafter"/>
</dbReference>
<dbReference type="InterPro" id="IPR020095">
    <property type="entry name" value="PsdUridine_synth_TruA_C"/>
</dbReference>
<dbReference type="Pfam" id="PF01416">
    <property type="entry name" value="PseudoU_synth_1"/>
    <property type="match status" value="1"/>
</dbReference>
<feature type="domain" description="Pseudouridine synthase I TruA alpha/beta" evidence="5">
    <location>
        <begin position="282"/>
        <end position="411"/>
    </location>
</feature>
<dbReference type="PANTHER" id="PTHR11142">
    <property type="entry name" value="PSEUDOURIDYLATE SYNTHASE"/>
    <property type="match status" value="1"/>
</dbReference>
<evidence type="ECO:0000313" key="6">
    <source>
        <dbReference type="EMBL" id="KAF7759797.1"/>
    </source>
</evidence>
<dbReference type="Gene3D" id="3.30.70.660">
    <property type="entry name" value="Pseudouridine synthase I, catalytic domain, C-terminal subdomain"/>
    <property type="match status" value="1"/>
</dbReference>
<dbReference type="HAMAP" id="MF_00171">
    <property type="entry name" value="TruA"/>
    <property type="match status" value="1"/>
</dbReference>
<dbReference type="InterPro" id="IPR020094">
    <property type="entry name" value="TruA/RsuA/RluB/E/F_N"/>
</dbReference>
<dbReference type="InterPro" id="IPR020103">
    <property type="entry name" value="PsdUridine_synth_cat_dom_sf"/>
</dbReference>
<evidence type="ECO:0000256" key="4">
    <source>
        <dbReference type="SAM" id="MobiDB-lite"/>
    </source>
</evidence>
<keyword evidence="2" id="KW-0819">tRNA processing</keyword>
<dbReference type="PANTHER" id="PTHR11142:SF5">
    <property type="entry name" value="TRNA PSEUDOURIDINE(38_39) SYNTHASE"/>
    <property type="match status" value="1"/>
</dbReference>
<dbReference type="InterPro" id="IPR001406">
    <property type="entry name" value="PsdUridine_synth_TruA"/>
</dbReference>
<name>A0A8H7BY29_AGABI</name>